<accession>A0AAV2ZAI3</accession>
<feature type="transmembrane region" description="Helical" evidence="1">
    <location>
        <begin position="384"/>
        <end position="409"/>
    </location>
</feature>
<feature type="transmembrane region" description="Helical" evidence="1">
    <location>
        <begin position="7"/>
        <end position="25"/>
    </location>
</feature>
<reference evidence="2" key="2">
    <citation type="journal article" date="2023" name="Microbiol Resour">
        <title>Decontamination and Annotation of the Draft Genome Sequence of the Oomycete Lagenidium giganteum ARSEF 373.</title>
        <authorList>
            <person name="Morgan W.R."/>
            <person name="Tartar A."/>
        </authorList>
    </citation>
    <scope>NUCLEOTIDE SEQUENCE</scope>
    <source>
        <strain evidence="2">ARSEF 373</strain>
    </source>
</reference>
<dbReference type="AlphaFoldDB" id="A0AAV2ZAI3"/>
<organism evidence="2 3">
    <name type="scientific">Lagenidium giganteum</name>
    <dbReference type="NCBI Taxonomy" id="4803"/>
    <lineage>
        <taxon>Eukaryota</taxon>
        <taxon>Sar</taxon>
        <taxon>Stramenopiles</taxon>
        <taxon>Oomycota</taxon>
        <taxon>Peronosporomycetes</taxon>
        <taxon>Pythiales</taxon>
        <taxon>Pythiaceae</taxon>
    </lineage>
</organism>
<comment type="caution">
    <text evidence="2">The sequence shown here is derived from an EMBL/GenBank/DDBJ whole genome shotgun (WGS) entry which is preliminary data.</text>
</comment>
<name>A0AAV2ZAI3_9STRA</name>
<feature type="transmembrane region" description="Helical" evidence="1">
    <location>
        <begin position="264"/>
        <end position="282"/>
    </location>
</feature>
<keyword evidence="1" id="KW-0472">Membrane</keyword>
<feature type="transmembrane region" description="Helical" evidence="1">
    <location>
        <begin position="347"/>
        <end position="364"/>
    </location>
</feature>
<evidence type="ECO:0000313" key="3">
    <source>
        <dbReference type="Proteomes" id="UP001146120"/>
    </source>
</evidence>
<evidence type="ECO:0000256" key="1">
    <source>
        <dbReference type="SAM" id="Phobius"/>
    </source>
</evidence>
<sequence length="461" mass="53082">MKRVRQLVLLLLNVVATVFTLIMGLRENPIVVYFTSKYTYVRSRFLLGQINYNIVRDDLFNASALVDLAEVGQSFRFITAPQRNPQNLGEDRSTCMRVNTMNVSILTLNYDDIFGYRARRQQTFLYSISAPHCDVINVKPAWLDTCVNTTFGGNATACHEFILNNFTDLQANRLIQAGIPEDFGTPGQPFLKCVGRAEERFKFLTDLMVHQSLWAGGAFHVELQTSRCWAEPVLRDAGWKYGLFQVEAADQAADVVVAVEQENWFVYLVSIIYGTVSIYKIFRGLFITIELRNVEYYMPAYARTKLFGYIPIPFMQLVTHYLCQDKRQLVTCRGRGLRASDLWMNHWLYILVSVLEALTSVRMTYCVLEMGTWMLWKIATTDNFIFVCCAITKITWIMCLVHSVFRYACKLCLYILRRQSIAMIAHAVDVAEWYVDSITLFVSFKMYALLLCTQLVRLGPQ</sequence>
<dbReference type="EMBL" id="DAKRPA010000024">
    <property type="protein sequence ID" value="DBA03039.1"/>
    <property type="molecule type" value="Genomic_DNA"/>
</dbReference>
<reference evidence="2" key="1">
    <citation type="submission" date="2022-11" db="EMBL/GenBank/DDBJ databases">
        <authorList>
            <person name="Morgan W.R."/>
            <person name="Tartar A."/>
        </authorList>
    </citation>
    <scope>NUCLEOTIDE SEQUENCE</scope>
    <source>
        <strain evidence="2">ARSEF 373</strain>
    </source>
</reference>
<keyword evidence="1" id="KW-1133">Transmembrane helix</keyword>
<dbReference type="Proteomes" id="UP001146120">
    <property type="component" value="Unassembled WGS sequence"/>
</dbReference>
<keyword evidence="3" id="KW-1185">Reference proteome</keyword>
<protein>
    <submittedName>
        <fullName evidence="2">Uncharacterized protein</fullName>
    </submittedName>
</protein>
<evidence type="ECO:0000313" key="2">
    <source>
        <dbReference type="EMBL" id="DBA03039.1"/>
    </source>
</evidence>
<gene>
    <name evidence="2" type="ORF">N0F65_003227</name>
</gene>
<proteinExistence type="predicted"/>
<keyword evidence="1" id="KW-0812">Transmembrane</keyword>